<feature type="compositionally biased region" description="Low complexity" evidence="1">
    <location>
        <begin position="79"/>
        <end position="97"/>
    </location>
</feature>
<keyword evidence="3" id="KW-1185">Reference proteome</keyword>
<feature type="compositionally biased region" description="Polar residues" evidence="1">
    <location>
        <begin position="177"/>
        <end position="189"/>
    </location>
</feature>
<accession>G4TFP8</accession>
<gene>
    <name evidence="2" type="ORF">PIIN_04091</name>
</gene>
<sequence>MLRPPADCRNQLRVSIEDTSIITPKPSEDYTSRSAVASPTSLSSKAPSFIRPISSFLTKSSEAVTELNWHLKTNGDYYPPTSSTTQSRESSILSSSSRHPDSSMWKSPSWTKVFNGYVSPRNTSRLFQPLKRKKSKATSLNEDYVYTRRRRKTVTQQETVAQREARAYSTPRVPRQGSLSRDQGATSCSPEEKILIDLSPEGGSPTWSSLMRLYGLLSAALYFSVFYPVGADTEIISFASQRVESAVIPKEWTRLTASNSSQILKIVPSSTVNIQDYYAEERPDGLCDIECIGPSHCLVLL</sequence>
<organism evidence="2 3">
    <name type="scientific">Serendipita indica (strain DSM 11827)</name>
    <name type="common">Root endophyte fungus</name>
    <name type="synonym">Piriformospora indica</name>
    <dbReference type="NCBI Taxonomy" id="1109443"/>
    <lineage>
        <taxon>Eukaryota</taxon>
        <taxon>Fungi</taxon>
        <taxon>Dikarya</taxon>
        <taxon>Basidiomycota</taxon>
        <taxon>Agaricomycotina</taxon>
        <taxon>Agaricomycetes</taxon>
        <taxon>Sebacinales</taxon>
        <taxon>Serendipitaceae</taxon>
        <taxon>Serendipita</taxon>
    </lineage>
</organism>
<feature type="region of interest" description="Disordered" evidence="1">
    <location>
        <begin position="151"/>
        <end position="190"/>
    </location>
</feature>
<proteinExistence type="predicted"/>
<reference evidence="2 3" key="1">
    <citation type="journal article" date="2011" name="PLoS Pathog.">
        <title>Endophytic Life Strategies Decoded by Genome and Transcriptome Analyses of the Mutualistic Root Symbiont Piriformospora indica.</title>
        <authorList>
            <person name="Zuccaro A."/>
            <person name="Lahrmann U."/>
            <person name="Guldener U."/>
            <person name="Langen G."/>
            <person name="Pfiffi S."/>
            <person name="Biedenkopf D."/>
            <person name="Wong P."/>
            <person name="Samans B."/>
            <person name="Grimm C."/>
            <person name="Basiewicz M."/>
            <person name="Murat C."/>
            <person name="Martin F."/>
            <person name="Kogel K.H."/>
        </authorList>
    </citation>
    <scope>NUCLEOTIDE SEQUENCE [LARGE SCALE GENOMIC DNA]</scope>
    <source>
        <strain evidence="2 3">DSM 11827</strain>
    </source>
</reference>
<evidence type="ECO:0000256" key="1">
    <source>
        <dbReference type="SAM" id="MobiDB-lite"/>
    </source>
</evidence>
<dbReference type="HOGENOM" id="CLU_924745_0_0_1"/>
<comment type="caution">
    <text evidence="2">The sequence shown here is derived from an EMBL/GenBank/DDBJ whole genome shotgun (WGS) entry which is preliminary data.</text>
</comment>
<dbReference type="InParanoid" id="G4TFP8"/>
<evidence type="ECO:0000313" key="3">
    <source>
        <dbReference type="Proteomes" id="UP000007148"/>
    </source>
</evidence>
<dbReference type="AlphaFoldDB" id="G4TFP8"/>
<protein>
    <submittedName>
        <fullName evidence="2">Uncharacterized protein</fullName>
    </submittedName>
</protein>
<dbReference type="EMBL" id="CAFZ01000073">
    <property type="protein sequence ID" value="CCA70152.1"/>
    <property type="molecule type" value="Genomic_DNA"/>
</dbReference>
<dbReference type="Proteomes" id="UP000007148">
    <property type="component" value="Unassembled WGS sequence"/>
</dbReference>
<evidence type="ECO:0000313" key="2">
    <source>
        <dbReference type="EMBL" id="CCA70152.1"/>
    </source>
</evidence>
<name>G4TFP8_SERID</name>
<feature type="region of interest" description="Disordered" evidence="1">
    <location>
        <begin position="74"/>
        <end position="106"/>
    </location>
</feature>